<feature type="region of interest" description="Disordered" evidence="1">
    <location>
        <begin position="1"/>
        <end position="114"/>
    </location>
</feature>
<organism evidence="2 3">
    <name type="scientific">Apiospora kogelbergensis</name>
    <dbReference type="NCBI Taxonomy" id="1337665"/>
    <lineage>
        <taxon>Eukaryota</taxon>
        <taxon>Fungi</taxon>
        <taxon>Dikarya</taxon>
        <taxon>Ascomycota</taxon>
        <taxon>Pezizomycotina</taxon>
        <taxon>Sordariomycetes</taxon>
        <taxon>Xylariomycetidae</taxon>
        <taxon>Amphisphaeriales</taxon>
        <taxon>Apiosporaceae</taxon>
        <taxon>Apiospora</taxon>
    </lineage>
</organism>
<evidence type="ECO:0000313" key="2">
    <source>
        <dbReference type="EMBL" id="KAK8100102.1"/>
    </source>
</evidence>
<evidence type="ECO:0000256" key="1">
    <source>
        <dbReference type="SAM" id="MobiDB-lite"/>
    </source>
</evidence>
<dbReference type="EMBL" id="JAQQWP010000009">
    <property type="protein sequence ID" value="KAK8100102.1"/>
    <property type="molecule type" value="Genomic_DNA"/>
</dbReference>
<gene>
    <name evidence="2" type="ORF">PG999_010476</name>
</gene>
<comment type="caution">
    <text evidence="2">The sequence shown here is derived from an EMBL/GenBank/DDBJ whole genome shotgun (WGS) entry which is preliminary data.</text>
</comment>
<evidence type="ECO:0000313" key="3">
    <source>
        <dbReference type="Proteomes" id="UP001392437"/>
    </source>
</evidence>
<sequence>MSGRARSGRVEKRSGAATAGKGKRPSRAVARSARPRHDPESSDFESDSSDSDPSDSDASDSQQELEPEPNAGHDGESDFPDSGEDGDEDKINDPPRSSKKRPEPKSLTAKRKAEERENVLLEHFRLLPEDVKSAVILSTKHLAHQSQRAKKRLAAEKPVPGGDEALSYIPGRPERWSNREEAQIAQQWANSAEHRALDAKPTPTPHMKALWKTWLRLFHVAPSCFVSVYNCLQYHDKLADGVTPNPNWSHDFCKRLRSLSLHGIFQGRVELLHLALLWVPICRQDYRGSIQWENPSPDRLLTDLMKAMADQDGSLTIGMVHDRVRSEYQTPGFMSDLLKGIEKRAFKLKASGQPVFRPQTVEPFDVSANDLLVVRRAANAVKGLGFPAFYPMAMSQRVVAAAQSSHGYPKDNADLLRLRKEAALSVLRFDVRRKVLIAEGPNRDPSPADLGNDHMDVDDPEPGPTVSDPSSDFRLPDNPVDDEMPLADEPSHRPESPPVPDAGFGLERPDGEPMDDAEPGVPLSFLHLSNIQALKAALASGCCVTIQVTWKTICPTRLMSHSTRATSFWTIPSLLPYRRSRWSQPVLRCPAYHSNELGSRGSPCQLAVQPATNRLPAQSLLWTALSCIPETATVAGCAQKTVQAGIRML</sequence>
<feature type="region of interest" description="Disordered" evidence="1">
    <location>
        <begin position="145"/>
        <end position="171"/>
    </location>
</feature>
<dbReference type="Proteomes" id="UP001392437">
    <property type="component" value="Unassembled WGS sequence"/>
</dbReference>
<protein>
    <submittedName>
        <fullName evidence="2">Uncharacterized protein</fullName>
    </submittedName>
</protein>
<feature type="compositionally biased region" description="Acidic residues" evidence="1">
    <location>
        <begin position="77"/>
        <end position="90"/>
    </location>
</feature>
<accession>A0AAW0QCD9</accession>
<feature type="region of interest" description="Disordered" evidence="1">
    <location>
        <begin position="439"/>
        <end position="519"/>
    </location>
</feature>
<keyword evidence="3" id="KW-1185">Reference proteome</keyword>
<dbReference type="AlphaFoldDB" id="A0AAW0QCD9"/>
<proteinExistence type="predicted"/>
<feature type="compositionally biased region" description="Acidic residues" evidence="1">
    <location>
        <begin position="41"/>
        <end position="67"/>
    </location>
</feature>
<reference evidence="2 3" key="1">
    <citation type="submission" date="2023-01" db="EMBL/GenBank/DDBJ databases">
        <title>Analysis of 21 Apiospora genomes using comparative genomics revels a genus with tremendous synthesis potential of carbohydrate active enzymes and secondary metabolites.</title>
        <authorList>
            <person name="Sorensen T."/>
        </authorList>
    </citation>
    <scope>NUCLEOTIDE SEQUENCE [LARGE SCALE GENOMIC DNA]</scope>
    <source>
        <strain evidence="2 3">CBS 117206</strain>
    </source>
</reference>
<name>A0AAW0QCD9_9PEZI</name>